<dbReference type="PANTHER" id="PTHR30296:SF0">
    <property type="entry name" value="LACTATE UTILIZATION PROTEIN A"/>
    <property type="match status" value="1"/>
</dbReference>
<evidence type="ECO:0000313" key="2">
    <source>
        <dbReference type="EMBL" id="KXB74176.1"/>
    </source>
</evidence>
<protein>
    <submittedName>
        <fullName evidence="2">Cysteine-rich domain protein</fullName>
    </submittedName>
</protein>
<dbReference type="GO" id="GO:0005829">
    <property type="term" value="C:cytosol"/>
    <property type="evidence" value="ECO:0007669"/>
    <property type="project" value="TreeGrafter"/>
</dbReference>
<dbReference type="PATRIC" id="fig|419005.5.peg.2168"/>
<feature type="domain" description="Cysteine-rich" evidence="1">
    <location>
        <begin position="12"/>
        <end position="92"/>
    </location>
</feature>
<dbReference type="PANTHER" id="PTHR30296">
    <property type="entry name" value="UNCHARACTERIZED PROTEIN YKGE"/>
    <property type="match status" value="1"/>
</dbReference>
<dbReference type="GO" id="GO:0016491">
    <property type="term" value="F:oxidoreductase activity"/>
    <property type="evidence" value="ECO:0007669"/>
    <property type="project" value="UniProtKB-ARBA"/>
</dbReference>
<dbReference type="Pfam" id="PF02754">
    <property type="entry name" value="CCG"/>
    <property type="match status" value="2"/>
</dbReference>
<dbReference type="STRING" id="419005.HMPREF1860_02167"/>
<dbReference type="EMBL" id="LSDL01000153">
    <property type="protein sequence ID" value="KXB74176.1"/>
    <property type="molecule type" value="Genomic_DNA"/>
</dbReference>
<accession>A0A134B2L2</accession>
<dbReference type="AlphaFoldDB" id="A0A134B2L2"/>
<comment type="caution">
    <text evidence="2">The sequence shown here is derived from an EMBL/GenBank/DDBJ whole genome shotgun (WGS) entry which is preliminary data.</text>
</comment>
<name>A0A134B2L2_9BACT</name>
<organism evidence="2">
    <name type="scientific">Prevotella amnii</name>
    <dbReference type="NCBI Taxonomy" id="419005"/>
    <lineage>
        <taxon>Bacteria</taxon>
        <taxon>Pseudomonadati</taxon>
        <taxon>Bacteroidota</taxon>
        <taxon>Bacteroidia</taxon>
        <taxon>Bacteroidales</taxon>
        <taxon>Prevotellaceae</taxon>
        <taxon>Prevotella</taxon>
    </lineage>
</organism>
<gene>
    <name evidence="2" type="ORF">HMPREF1860_02167</name>
</gene>
<dbReference type="InterPro" id="IPR004017">
    <property type="entry name" value="Cys_rich_dom"/>
</dbReference>
<proteinExistence type="predicted"/>
<reference evidence="2 3" key="1">
    <citation type="submission" date="2016-01" db="EMBL/GenBank/DDBJ databases">
        <authorList>
            <person name="Oliw E.H."/>
        </authorList>
    </citation>
    <scope>NUCLEOTIDE SEQUENCE [LARGE SCALE GENOMIC DNA]</scope>
    <source>
        <strain evidence="2 3">DNF00307</strain>
    </source>
</reference>
<feature type="domain" description="Cysteine-rich" evidence="1">
    <location>
        <begin position="134"/>
        <end position="229"/>
    </location>
</feature>
<sequence>MRIKKNNNIMKVGLFIPCYVDALFPEVGVATYKLLRKLKIDVIYPEKQTCCGQPMANGGFEEMSLDLANHFEEKFKSFDYVVTPSVSCSSFIRHNYPTFMSHKCNTPHNTYELVEFLSDILHIKALPGKFEHKVSVHNSCHGVRVLGLSTPSENNLPVENKIVKLLNLKEGIKVCEPDRKDECCGFGGMFSAEEPYVSTAMGTDKVNNHIATGAEIITGADCSCLMHMQGIAKKKGYNIKFMHVAEILAANL</sequence>
<evidence type="ECO:0000313" key="3">
    <source>
        <dbReference type="Proteomes" id="UP000070531"/>
    </source>
</evidence>
<dbReference type="Proteomes" id="UP000070531">
    <property type="component" value="Unassembled WGS sequence"/>
</dbReference>
<evidence type="ECO:0000259" key="1">
    <source>
        <dbReference type="Pfam" id="PF02754"/>
    </source>
</evidence>